<evidence type="ECO:0000256" key="16">
    <source>
        <dbReference type="RuleBase" id="RU000504"/>
    </source>
</evidence>
<evidence type="ECO:0000256" key="14">
    <source>
        <dbReference type="ARBA" id="ARBA00023317"/>
    </source>
</evidence>
<accession>A0A2G0V721</accession>
<protein>
    <recommendedName>
        <fullName evidence="6 15">Pyruvate kinase</fullName>
        <ecNumber evidence="5 15">2.7.1.40</ecNumber>
    </recommendedName>
</protein>
<dbReference type="GO" id="GO:0005524">
    <property type="term" value="F:ATP binding"/>
    <property type="evidence" value="ECO:0007669"/>
    <property type="project" value="UniProtKB-KW"/>
</dbReference>
<dbReference type="PRINTS" id="PR01050">
    <property type="entry name" value="PYRUVTKNASE"/>
</dbReference>
<evidence type="ECO:0000256" key="2">
    <source>
        <dbReference type="ARBA" id="ARBA00001958"/>
    </source>
</evidence>
<dbReference type="InterPro" id="IPR001697">
    <property type="entry name" value="Pyr_Knase"/>
</dbReference>
<evidence type="ECO:0000256" key="6">
    <source>
        <dbReference type="ARBA" id="ARBA00018587"/>
    </source>
</evidence>
<dbReference type="SUPFAM" id="SSF50800">
    <property type="entry name" value="PK beta-barrel domain-like"/>
    <property type="match status" value="1"/>
</dbReference>
<dbReference type="GO" id="GO:0016301">
    <property type="term" value="F:kinase activity"/>
    <property type="evidence" value="ECO:0007669"/>
    <property type="project" value="UniProtKB-KW"/>
</dbReference>
<comment type="catalytic activity">
    <reaction evidence="16">
        <text>pyruvate + ATP = phosphoenolpyruvate + ADP + H(+)</text>
        <dbReference type="Rhea" id="RHEA:18157"/>
        <dbReference type="ChEBI" id="CHEBI:15361"/>
        <dbReference type="ChEBI" id="CHEBI:15378"/>
        <dbReference type="ChEBI" id="CHEBI:30616"/>
        <dbReference type="ChEBI" id="CHEBI:58702"/>
        <dbReference type="ChEBI" id="CHEBI:456216"/>
        <dbReference type="EC" id="2.7.1.40"/>
    </reaction>
</comment>
<organism evidence="18 19">
    <name type="scientific">Candidatus Tremblayella phenacoccinincola</name>
    <dbReference type="NCBI Taxonomy" id="1010676"/>
    <lineage>
        <taxon>Bacteria</taxon>
        <taxon>Pseudomonadati</taxon>
        <taxon>Pseudomonadota</taxon>
        <taxon>Betaproteobacteria</taxon>
        <taxon>Candidatus Tremblayella</taxon>
    </lineage>
</organism>
<evidence type="ECO:0000259" key="17">
    <source>
        <dbReference type="Pfam" id="PF00224"/>
    </source>
</evidence>
<feature type="domain" description="Pyruvate kinase barrel" evidence="17">
    <location>
        <begin position="1"/>
        <end position="325"/>
    </location>
</feature>
<dbReference type="SUPFAM" id="SSF51621">
    <property type="entry name" value="Phosphoenolpyruvate/pyruvate domain"/>
    <property type="match status" value="1"/>
</dbReference>
<keyword evidence="13 16" id="KW-0324">Glycolysis</keyword>
<name>A0A2G0V721_9PROT</name>
<dbReference type="PROSITE" id="PS00110">
    <property type="entry name" value="PYRUVATE_KINASE"/>
    <property type="match status" value="1"/>
</dbReference>
<comment type="pathway">
    <text evidence="3 16">Carbohydrate degradation; glycolysis; pyruvate from D-glyceraldehyde 3-phosphate: step 5/5.</text>
</comment>
<dbReference type="EC" id="2.7.1.40" evidence="5 15"/>
<evidence type="ECO:0000256" key="4">
    <source>
        <dbReference type="ARBA" id="ARBA00008663"/>
    </source>
</evidence>
<proteinExistence type="inferred from homology"/>
<dbReference type="UniPathway" id="UPA00109">
    <property type="reaction ID" value="UER00188"/>
</dbReference>
<sequence>MKRTKIVCTIGPSTETIKTLSKLLKEGMNIIRVNLSHGTHKEHEAKLKAIRYILIKNIKYASVMLDSKGPEIRTMWLDNGLEVNLTIGQEFSLVNNHNITGNKSLVAVTYKLLTKDICIGNKILIDDGLIKLVVIDKARSIIRCRVLNNGKLGENKSINIPTINLSLPTLSEKDKKDIIFGCEQKVEYIAASFIRNLRDICIIKNLMLMYKGESIKLISKIENQEGLTNFNAILKRTYGVMIARGDLGVEIPIEEVILAQKLIINKCNQAKVPVITATQMLESMVDNPRPTRAEAGDVANAILDGSDAVMLSGETAKGKHPIEAVKLMHNICIRTDNLILFR</sequence>
<comment type="caution">
    <text evidence="18">The sequence shown here is derived from an EMBL/GenBank/DDBJ whole genome shotgun (WGS) entry which is preliminary data.</text>
</comment>
<reference evidence="18 19" key="1">
    <citation type="journal article" date="2017" name="ISME J.">
        <title>Tremblaya phenacola PPER: an evolutionary beta-gammaproteobacterium collage.</title>
        <authorList>
            <person name="Gil R."/>
            <person name="Vargas-Chavez C."/>
            <person name="Lopez-Madrigal S."/>
            <person name="Santos-Garcia D."/>
            <person name="Latorre A."/>
            <person name="Moya A."/>
        </authorList>
    </citation>
    <scope>NUCLEOTIDE SEQUENCE [LARGE SCALE GENOMIC DNA]</scope>
    <source>
        <strain evidence="18 19">PPER</strain>
    </source>
</reference>
<dbReference type="InterPro" id="IPR018209">
    <property type="entry name" value="Pyrv_Knase_AS"/>
</dbReference>
<comment type="cofactor">
    <cofactor evidence="1">
        <name>Mg(2+)</name>
        <dbReference type="ChEBI" id="CHEBI:18420"/>
    </cofactor>
</comment>
<evidence type="ECO:0000256" key="12">
    <source>
        <dbReference type="ARBA" id="ARBA00022842"/>
    </source>
</evidence>
<evidence type="ECO:0000256" key="3">
    <source>
        <dbReference type="ARBA" id="ARBA00004997"/>
    </source>
</evidence>
<keyword evidence="10 16" id="KW-0418">Kinase</keyword>
<evidence type="ECO:0000256" key="1">
    <source>
        <dbReference type="ARBA" id="ARBA00001946"/>
    </source>
</evidence>
<dbReference type="GO" id="GO:0030955">
    <property type="term" value="F:potassium ion binding"/>
    <property type="evidence" value="ECO:0007669"/>
    <property type="project" value="UniProtKB-UniRule"/>
</dbReference>
<dbReference type="OrthoDB" id="9812123at2"/>
<dbReference type="Gene3D" id="2.40.33.10">
    <property type="entry name" value="PK beta-barrel domain-like"/>
    <property type="match status" value="1"/>
</dbReference>
<keyword evidence="11" id="KW-0067">ATP-binding</keyword>
<dbReference type="GO" id="GO:0000287">
    <property type="term" value="F:magnesium ion binding"/>
    <property type="evidence" value="ECO:0007669"/>
    <property type="project" value="UniProtKB-UniRule"/>
</dbReference>
<evidence type="ECO:0000256" key="7">
    <source>
        <dbReference type="ARBA" id="ARBA00022679"/>
    </source>
</evidence>
<dbReference type="InterPro" id="IPR011037">
    <property type="entry name" value="Pyrv_Knase-like_insert_dom_sf"/>
</dbReference>
<dbReference type="PANTHER" id="PTHR11817">
    <property type="entry name" value="PYRUVATE KINASE"/>
    <property type="match status" value="1"/>
</dbReference>
<evidence type="ECO:0000256" key="5">
    <source>
        <dbReference type="ARBA" id="ARBA00012142"/>
    </source>
</evidence>
<evidence type="ECO:0000256" key="11">
    <source>
        <dbReference type="ARBA" id="ARBA00022840"/>
    </source>
</evidence>
<evidence type="ECO:0000313" key="19">
    <source>
        <dbReference type="Proteomes" id="UP000222818"/>
    </source>
</evidence>
<comment type="similarity">
    <text evidence="4 16">Belongs to the pyruvate kinase family.</text>
</comment>
<evidence type="ECO:0000256" key="8">
    <source>
        <dbReference type="ARBA" id="ARBA00022723"/>
    </source>
</evidence>
<dbReference type="Proteomes" id="UP000222818">
    <property type="component" value="Unassembled WGS sequence"/>
</dbReference>
<dbReference type="EMBL" id="MKGN01000014">
    <property type="protein sequence ID" value="PHN16266.1"/>
    <property type="molecule type" value="Genomic_DNA"/>
</dbReference>
<keyword evidence="7 16" id="KW-0808">Transferase</keyword>
<comment type="cofactor">
    <cofactor evidence="2">
        <name>K(+)</name>
        <dbReference type="ChEBI" id="CHEBI:29103"/>
    </cofactor>
</comment>
<dbReference type="RefSeq" id="WP_099336870.1">
    <property type="nucleotide sequence ID" value="NZ_MKGN01000014.1"/>
</dbReference>
<evidence type="ECO:0000256" key="9">
    <source>
        <dbReference type="ARBA" id="ARBA00022741"/>
    </source>
</evidence>
<evidence type="ECO:0000256" key="13">
    <source>
        <dbReference type="ARBA" id="ARBA00023152"/>
    </source>
</evidence>
<dbReference type="InterPro" id="IPR015806">
    <property type="entry name" value="Pyrv_Knase_insert_dom_sf"/>
</dbReference>
<keyword evidence="19" id="KW-1185">Reference proteome</keyword>
<keyword evidence="9" id="KW-0547">Nucleotide-binding</keyword>
<dbReference type="Gene3D" id="3.20.20.60">
    <property type="entry name" value="Phosphoenolpyruvate-binding domains"/>
    <property type="match status" value="1"/>
</dbReference>
<evidence type="ECO:0000256" key="10">
    <source>
        <dbReference type="ARBA" id="ARBA00022777"/>
    </source>
</evidence>
<gene>
    <name evidence="18" type="primary">pykF</name>
    <name evidence="18" type="ORF">TPPER_00145</name>
</gene>
<dbReference type="AlphaFoldDB" id="A0A2G0V721"/>
<dbReference type="Pfam" id="PF00224">
    <property type="entry name" value="PK"/>
    <property type="match status" value="1"/>
</dbReference>
<evidence type="ECO:0000256" key="15">
    <source>
        <dbReference type="NCBIfam" id="TIGR01064"/>
    </source>
</evidence>
<evidence type="ECO:0000313" key="18">
    <source>
        <dbReference type="EMBL" id="PHN16266.1"/>
    </source>
</evidence>
<keyword evidence="12 16" id="KW-0460">Magnesium</keyword>
<dbReference type="InterPro" id="IPR015793">
    <property type="entry name" value="Pyrv_Knase_brl"/>
</dbReference>
<dbReference type="NCBIfam" id="NF004491">
    <property type="entry name" value="PRK05826.1"/>
    <property type="match status" value="1"/>
</dbReference>
<dbReference type="GO" id="GO:0004743">
    <property type="term" value="F:pyruvate kinase activity"/>
    <property type="evidence" value="ECO:0007669"/>
    <property type="project" value="UniProtKB-UniRule"/>
</dbReference>
<dbReference type="FunFam" id="3.20.20.60:FF:000025">
    <property type="entry name" value="Pyruvate kinase"/>
    <property type="match status" value="1"/>
</dbReference>
<dbReference type="FunFam" id="2.40.33.10:FF:000001">
    <property type="entry name" value="Pyruvate kinase"/>
    <property type="match status" value="1"/>
</dbReference>
<dbReference type="InterPro" id="IPR015813">
    <property type="entry name" value="Pyrv/PenolPyrv_kinase-like_dom"/>
</dbReference>
<keyword evidence="8" id="KW-0479">Metal-binding</keyword>
<keyword evidence="14 18" id="KW-0670">Pyruvate</keyword>
<dbReference type="NCBIfam" id="TIGR01064">
    <property type="entry name" value="pyruv_kin"/>
    <property type="match status" value="1"/>
</dbReference>
<dbReference type="InterPro" id="IPR040442">
    <property type="entry name" value="Pyrv_kinase-like_dom_sf"/>
</dbReference>